<reference evidence="1 2" key="1">
    <citation type="journal article" date="2022" name="bioRxiv">
        <title>The genome of the oomycete Peronosclerospora sorghi, a cosmopolitan pathogen of maize and sorghum, is inflated with dispersed pseudogenes.</title>
        <authorList>
            <person name="Fletcher K."/>
            <person name="Martin F."/>
            <person name="Isakeit T."/>
            <person name="Cavanaugh K."/>
            <person name="Magill C."/>
            <person name="Michelmore R."/>
        </authorList>
    </citation>
    <scope>NUCLEOTIDE SEQUENCE [LARGE SCALE GENOMIC DNA]</scope>
    <source>
        <strain evidence="1">P6</strain>
    </source>
</reference>
<evidence type="ECO:0000313" key="2">
    <source>
        <dbReference type="Proteomes" id="UP001163321"/>
    </source>
</evidence>
<organism evidence="1 2">
    <name type="scientific">Peronosclerospora sorghi</name>
    <dbReference type="NCBI Taxonomy" id="230839"/>
    <lineage>
        <taxon>Eukaryota</taxon>
        <taxon>Sar</taxon>
        <taxon>Stramenopiles</taxon>
        <taxon>Oomycota</taxon>
        <taxon>Peronosporomycetes</taxon>
        <taxon>Peronosporales</taxon>
        <taxon>Peronosporaceae</taxon>
        <taxon>Peronosclerospora</taxon>
    </lineage>
</organism>
<keyword evidence="2" id="KW-1185">Reference proteome</keyword>
<dbReference type="Proteomes" id="UP001163321">
    <property type="component" value="Chromosome 6"/>
</dbReference>
<protein>
    <submittedName>
        <fullName evidence="1">Uncharacterized protein</fullName>
    </submittedName>
</protein>
<evidence type="ECO:0000313" key="1">
    <source>
        <dbReference type="EMBL" id="KAI9910068.1"/>
    </source>
</evidence>
<proteinExistence type="predicted"/>
<name>A0ACC0VWF8_9STRA</name>
<dbReference type="EMBL" id="CM047585">
    <property type="protein sequence ID" value="KAI9910068.1"/>
    <property type="molecule type" value="Genomic_DNA"/>
</dbReference>
<comment type="caution">
    <text evidence="1">The sequence shown here is derived from an EMBL/GenBank/DDBJ whole genome shotgun (WGS) entry which is preliminary data.</text>
</comment>
<gene>
    <name evidence="1" type="ORF">PsorP6_010583</name>
</gene>
<sequence>MWNTKSQLSVIGKTELMAAAKKLARKQMNCRSVDFQIENLITMVHRVAWMHVKAALVTATIRLSDTTTKAR</sequence>
<accession>A0ACC0VWF8</accession>